<name>A0A3D9LQT8_9FLAO</name>
<dbReference type="GO" id="GO:0016787">
    <property type="term" value="F:hydrolase activity"/>
    <property type="evidence" value="ECO:0007669"/>
    <property type="project" value="UniProtKB-KW"/>
</dbReference>
<organism evidence="4 5">
    <name type="scientific">Winogradskyella pacifica</name>
    <dbReference type="NCBI Taxonomy" id="664642"/>
    <lineage>
        <taxon>Bacteria</taxon>
        <taxon>Pseudomonadati</taxon>
        <taxon>Bacteroidota</taxon>
        <taxon>Flavobacteriia</taxon>
        <taxon>Flavobacteriales</taxon>
        <taxon>Flavobacteriaceae</taxon>
        <taxon>Winogradskyella</taxon>
    </lineage>
</organism>
<proteinExistence type="predicted"/>
<keyword evidence="5" id="KW-1185">Reference proteome</keyword>
<evidence type="ECO:0000313" key="5">
    <source>
        <dbReference type="Proteomes" id="UP000256919"/>
    </source>
</evidence>
<comment type="caution">
    <text evidence="4">The sequence shown here is derived from an EMBL/GenBank/DDBJ whole genome shotgun (WGS) entry which is preliminary data.</text>
</comment>
<keyword evidence="2" id="KW-1133">Transmembrane helix</keyword>
<dbReference type="EMBL" id="QREI01000008">
    <property type="protein sequence ID" value="REE08313.1"/>
    <property type="molecule type" value="Genomic_DNA"/>
</dbReference>
<dbReference type="Proteomes" id="UP000256919">
    <property type="component" value="Unassembled WGS sequence"/>
</dbReference>
<evidence type="ECO:0000256" key="2">
    <source>
        <dbReference type="SAM" id="Phobius"/>
    </source>
</evidence>
<dbReference type="Gene3D" id="3.40.50.1820">
    <property type="entry name" value="alpha/beta hydrolase"/>
    <property type="match status" value="1"/>
</dbReference>
<keyword evidence="2" id="KW-0472">Membrane</keyword>
<reference evidence="4 5" key="1">
    <citation type="submission" date="2018-07" db="EMBL/GenBank/DDBJ databases">
        <title>Genomic Encyclopedia of Type Strains, Phase III (KMG-III): the genomes of soil and plant-associated and newly described type strains.</title>
        <authorList>
            <person name="Whitman W."/>
        </authorList>
    </citation>
    <scope>NUCLEOTIDE SEQUENCE [LARGE SCALE GENOMIC DNA]</scope>
    <source>
        <strain evidence="4 5">CECT 7948</strain>
    </source>
</reference>
<evidence type="ECO:0000313" key="4">
    <source>
        <dbReference type="EMBL" id="REE08313.1"/>
    </source>
</evidence>
<feature type="transmembrane region" description="Helical" evidence="2">
    <location>
        <begin position="12"/>
        <end position="29"/>
    </location>
</feature>
<dbReference type="PANTHER" id="PTHR48081">
    <property type="entry name" value="AB HYDROLASE SUPERFAMILY PROTEIN C4A8.06C"/>
    <property type="match status" value="1"/>
</dbReference>
<accession>A0A3D9LQT8</accession>
<dbReference type="Pfam" id="PF20434">
    <property type="entry name" value="BD-FAE"/>
    <property type="match status" value="1"/>
</dbReference>
<evidence type="ECO:0000256" key="1">
    <source>
        <dbReference type="ARBA" id="ARBA00022801"/>
    </source>
</evidence>
<feature type="domain" description="BD-FAE-like" evidence="3">
    <location>
        <begin position="81"/>
        <end position="285"/>
    </location>
</feature>
<dbReference type="RefSeq" id="WP_115812032.1">
    <property type="nucleotide sequence ID" value="NZ_QREI01000008.1"/>
</dbReference>
<dbReference type="OrthoDB" id="9777975at2"/>
<dbReference type="PANTHER" id="PTHR48081:SF6">
    <property type="entry name" value="PEPTIDASE S9 PROLYL OLIGOPEPTIDASE CATALYTIC DOMAIN-CONTAINING PROTEIN"/>
    <property type="match status" value="1"/>
</dbReference>
<dbReference type="InterPro" id="IPR050300">
    <property type="entry name" value="GDXG_lipolytic_enzyme"/>
</dbReference>
<dbReference type="AlphaFoldDB" id="A0A3D9LQT8"/>
<dbReference type="SUPFAM" id="SSF53474">
    <property type="entry name" value="alpha/beta-Hydrolases"/>
    <property type="match status" value="1"/>
</dbReference>
<dbReference type="InterPro" id="IPR049492">
    <property type="entry name" value="BD-FAE-like_dom"/>
</dbReference>
<protein>
    <submittedName>
        <fullName evidence="4">Acetyl esterase/lipase</fullName>
    </submittedName>
</protein>
<gene>
    <name evidence="4" type="ORF">DFQ09_108192</name>
</gene>
<keyword evidence="1" id="KW-0378">Hydrolase</keyword>
<dbReference type="InterPro" id="IPR029058">
    <property type="entry name" value="AB_hydrolase_fold"/>
</dbReference>
<keyword evidence="2" id="KW-0812">Transmembrane</keyword>
<sequence length="335" mass="37623">MNYKKLNLKKVIYRILITLAIIIILPIIINQFSPWPSALIIRYAFEQGGKQTNEKLEKHVPIEVAVKLDINYNSKDSDAKLDLYYPAEANQNLPLIVWVHGGGWVSGDKQQSSNYYKILANRGYIVASIDYTIAPEKKYPTPVKQTMTALKYLHDNSETFNINSSSIFLAGDSAGSHIVSQVANILSEPSYAKSMDISPSIERSKIKGLILYCGAYNAKNLSNEGAFGWFLNTVLWSYSGEKDFTSDPYFNTASIIDYVGHNFPPSFISAGNGDPLLSHSQELATKLQSLNVKTDTLFFDKNFKPELPHEYQFDLDVEAGRIALERSISFLESHQ</sequence>
<evidence type="ECO:0000259" key="3">
    <source>
        <dbReference type="Pfam" id="PF20434"/>
    </source>
</evidence>